<dbReference type="PANTHER" id="PTHR11501">
    <property type="entry name" value="MICROTUBULE-ASSOCIATED PROTEIN"/>
    <property type="match status" value="1"/>
</dbReference>
<dbReference type="InterPro" id="IPR027324">
    <property type="entry name" value="MAP2/MAP4/Tau"/>
</dbReference>
<evidence type="ECO:0000256" key="8">
    <source>
        <dbReference type="SAM" id="MobiDB-lite"/>
    </source>
</evidence>
<dbReference type="Pfam" id="PF08377">
    <property type="entry name" value="MAP2_projctn"/>
    <property type="match status" value="2"/>
</dbReference>
<dbReference type="GO" id="GO:0043005">
    <property type="term" value="C:neuron projection"/>
    <property type="evidence" value="ECO:0007669"/>
    <property type="project" value="TreeGrafter"/>
</dbReference>
<evidence type="ECO:0000256" key="6">
    <source>
        <dbReference type="ARBA" id="ARBA00023212"/>
    </source>
</evidence>
<dbReference type="GO" id="GO:0031175">
    <property type="term" value="P:neuron projection development"/>
    <property type="evidence" value="ECO:0007669"/>
    <property type="project" value="TreeGrafter"/>
</dbReference>
<feature type="compositionally biased region" description="Low complexity" evidence="8">
    <location>
        <begin position="272"/>
        <end position="284"/>
    </location>
</feature>
<dbReference type="Proteomes" id="UP001356427">
    <property type="component" value="Unassembled WGS sequence"/>
</dbReference>
<keyword evidence="2 7" id="KW-0963">Cytoplasm</keyword>
<dbReference type="GO" id="GO:0005874">
    <property type="term" value="C:microtubule"/>
    <property type="evidence" value="ECO:0007669"/>
    <property type="project" value="UniProtKB-KW"/>
</dbReference>
<reference evidence="10 11" key="1">
    <citation type="submission" date="2021-04" db="EMBL/GenBank/DDBJ databases">
        <authorList>
            <person name="De Guttry C."/>
            <person name="Zahm M."/>
            <person name="Klopp C."/>
            <person name="Cabau C."/>
            <person name="Louis A."/>
            <person name="Berthelot C."/>
            <person name="Parey E."/>
            <person name="Roest Crollius H."/>
            <person name="Montfort J."/>
            <person name="Robinson-Rechavi M."/>
            <person name="Bucao C."/>
            <person name="Bouchez O."/>
            <person name="Gislard M."/>
            <person name="Lluch J."/>
            <person name="Milhes M."/>
            <person name="Lampietro C."/>
            <person name="Lopez Roques C."/>
            <person name="Donnadieu C."/>
            <person name="Braasch I."/>
            <person name="Desvignes T."/>
            <person name="Postlethwait J."/>
            <person name="Bobe J."/>
            <person name="Wedekind C."/>
            <person name="Guiguen Y."/>
        </authorList>
    </citation>
    <scope>NUCLEOTIDE SEQUENCE [LARGE SCALE GENOMIC DNA]</scope>
    <source>
        <strain evidence="10">Cs_M1</strain>
        <tissue evidence="10">Blood</tissue>
    </source>
</reference>
<feature type="compositionally biased region" description="Polar residues" evidence="8">
    <location>
        <begin position="513"/>
        <end position="533"/>
    </location>
</feature>
<feature type="compositionally biased region" description="Polar residues" evidence="8">
    <location>
        <begin position="1437"/>
        <end position="1469"/>
    </location>
</feature>
<feature type="compositionally biased region" description="Low complexity" evidence="8">
    <location>
        <begin position="637"/>
        <end position="654"/>
    </location>
</feature>
<feature type="region of interest" description="Disordered" evidence="8">
    <location>
        <begin position="1072"/>
        <end position="1100"/>
    </location>
</feature>
<feature type="compositionally biased region" description="Basic and acidic residues" evidence="8">
    <location>
        <begin position="1284"/>
        <end position="1301"/>
    </location>
</feature>
<feature type="compositionally biased region" description="Basic and acidic residues" evidence="8">
    <location>
        <begin position="1001"/>
        <end position="1012"/>
    </location>
</feature>
<proteinExistence type="predicted"/>
<evidence type="ECO:0000259" key="9">
    <source>
        <dbReference type="Pfam" id="PF08377"/>
    </source>
</evidence>
<feature type="region of interest" description="Disordered" evidence="8">
    <location>
        <begin position="766"/>
        <end position="804"/>
    </location>
</feature>
<evidence type="ECO:0000256" key="1">
    <source>
        <dbReference type="ARBA" id="ARBA00004245"/>
    </source>
</evidence>
<feature type="compositionally biased region" description="Polar residues" evidence="8">
    <location>
        <begin position="1148"/>
        <end position="1159"/>
    </location>
</feature>
<organism evidence="10 11">
    <name type="scientific">Coregonus suidteri</name>
    <dbReference type="NCBI Taxonomy" id="861788"/>
    <lineage>
        <taxon>Eukaryota</taxon>
        <taxon>Metazoa</taxon>
        <taxon>Chordata</taxon>
        <taxon>Craniata</taxon>
        <taxon>Vertebrata</taxon>
        <taxon>Euteleostomi</taxon>
        <taxon>Actinopterygii</taxon>
        <taxon>Neopterygii</taxon>
        <taxon>Teleostei</taxon>
        <taxon>Protacanthopterygii</taxon>
        <taxon>Salmoniformes</taxon>
        <taxon>Salmonidae</taxon>
        <taxon>Coregoninae</taxon>
        <taxon>Coregonus</taxon>
    </lineage>
</organism>
<dbReference type="InterPro" id="IPR013588">
    <property type="entry name" value="MAP2_projctn"/>
</dbReference>
<feature type="compositionally biased region" description="Basic and acidic residues" evidence="8">
    <location>
        <begin position="1080"/>
        <end position="1100"/>
    </location>
</feature>
<feature type="domain" description="MAP2/Tau projection" evidence="9">
    <location>
        <begin position="554"/>
        <end position="752"/>
    </location>
</feature>
<comment type="caution">
    <text evidence="10">The sequence shown here is derived from an EMBL/GenBank/DDBJ whole genome shotgun (WGS) entry which is preliminary data.</text>
</comment>
<feature type="compositionally biased region" description="Basic and acidic residues" evidence="8">
    <location>
        <begin position="448"/>
        <end position="467"/>
    </location>
</feature>
<comment type="subcellular location">
    <subcellularLocation>
        <location evidence="1 7">Cytoplasm</location>
        <location evidence="1 7">Cytoskeleton</location>
    </subcellularLocation>
</comment>
<feature type="region of interest" description="Disordered" evidence="8">
    <location>
        <begin position="81"/>
        <end position="354"/>
    </location>
</feature>
<dbReference type="Pfam" id="PF00418">
    <property type="entry name" value="Tubulin-binding"/>
    <property type="match status" value="4"/>
</dbReference>
<feature type="region of interest" description="Disordered" evidence="8">
    <location>
        <begin position="627"/>
        <end position="657"/>
    </location>
</feature>
<sequence>MLKRLFLPGAPDCAGVMNVEPAPWRGSQPKNQTVCLSLGANKPIVLICGGGAHMEHPRRWWMNKWLSRSATHQCLVVMADSRQPEDNSSSHWAPPTNGAQDQSAALAGHGENGYSSYRENGYHGGHTATAVEDSVNLPPSPPPSPSAEQIGPMEQEERLEVVPTSPEEEEEEVTQVQAAPEEEHPGQQGEDSDQQPTDMLLEQVNIVSEPQALPCPQAETHKVLNGGRSHQAELDKPSEEDLPVNPEKPRSDNPAMAEEHPRGALPPQSPVAATAETETPEGAESAVSITESSSGSPQNKSLTDPTPTEPEKTVQPLVEPEKGQGTGSTTSVVPEIEYIPEPKTTAEKQPSVEELDSVPLSVVYEPLKDYIEEEEENDDYVTPSKSANFESVREEKEIKSEKTEKRMLSLGQSTARPLSFETEKIEDTPQSNISEGENPKAHISAPDGLKDKQSSEDKSGVASKDESGMTAYFETSTQRDTEEPGEHAEGYYELSAVSQKKPSEKVLEADSNIKISHSAPEQTESSTTLTSDSAMDKLEDLPKRKDACTRLSPGKLSLEQRSLSLNFTIGSMGQAGEQNQSKLSSLTEISSGSLDETTGYLPVTTPLVTLERQFLPVTPEIAIPVPTTEAATDPPEDTTSTTSKTTCSPKLSLSPMKQHYTNLNDPFNDLPEMLDLAGVNPKPTLEKRELDQHNRRRSVPACPSAALVGSSLAKLVLGNQQTPKVVDGGESQQEERGYCVFSEYSGPMPSPADLHSPVGSPHQRFPTVTEGDSDEELGAIAEEGEQKVAPQKPNQAEDSVGGTVKPTLVLERAVTAGVKPDRLRIPVAPSKDKLTEFRLESGLPGDIKTQAIPEVELEQDLSREASPIPPDFAFTFGTEAKDAKLRATPESPAKKAATVEGTKAEETTAEVKAEVASARIGKSQKTGHEKPEMEKVEENSDPDHQDAVEDVQPKDVQGPEREKKERPVTSSPESLVEIINAQEKKRESEPEASTVPVEAAVPKEEGKTKAEETSPTPSNVSTAEVEEATEQQQEKSPEKRVSVSSPVIVIPQAQVEEEEEDDIEVAEEVLEEVEGPPVLLKEKEQESHPVEKQEEMAEEVRVVDGAEEVIVENPKDLEITVSAADESCDATAPTIDEGDYADHISHLSACSDNDQPQTLDGQEEEKNEVEDKEGVVLQEEEESGEVGQETETSDVLQSQTDETTAHDETTMDVSMLDTDSGWVDSQDDDRSLMTEQIEALPKTQSPVKTPLVERPSNKRPPGRGQGRVSTPERKPTRRVPISRRPKEEEKKKKAGTKRTEQCKVSVLQSHSPTRRSVVKAATFRQSRPASHHGSARCKPPAMEDRQPLNVAHQSRERTSEGTYRSPEKRSSLPRPASSLPRRAPPAEQDNTSPAPRRPTSIQTEPRGEHRSGRSPSIAAGTNSSARSRSARSGASTPHTPGSTAVTPGTPPSYSCRTPGSRTPGSHTPKSLSLLTQEKKFAVIRTPPKSPSTTPKQLRVLNQPLPDLKNIKSKIGSTDNMKYQPKGGQVFIPSVKLDFSHVQSKCGSLDKIQYAPTGGNVHITTKKIDLSHITSKCGSMSNIRHRPGGGNVRIESVKLDFKDKAEAKVGSLANASHTPGGGQIMIESHKLTFRDTAKARVDHGADVITLSPGGTGGTSPHRLSNVSSTGSLNLLDSPQLSTLAQDVTMALAKQGL</sequence>
<evidence type="ECO:0000256" key="7">
    <source>
        <dbReference type="RuleBase" id="RU000686"/>
    </source>
</evidence>
<feature type="region of interest" description="Disordered" evidence="8">
    <location>
        <begin position="879"/>
        <end position="1043"/>
    </location>
</feature>
<accession>A0AAN8R6A5</accession>
<feature type="compositionally biased region" description="Basic and acidic residues" evidence="8">
    <location>
        <begin position="477"/>
        <end position="490"/>
    </location>
</feature>
<keyword evidence="6 7" id="KW-0206">Cytoskeleton</keyword>
<feature type="compositionally biased region" description="Basic and acidic residues" evidence="8">
    <location>
        <begin position="926"/>
        <end position="967"/>
    </location>
</feature>
<keyword evidence="11" id="KW-1185">Reference proteome</keyword>
<evidence type="ECO:0000256" key="5">
    <source>
        <dbReference type="ARBA" id="ARBA00022737"/>
    </source>
</evidence>
<feature type="compositionally biased region" description="Polar residues" evidence="8">
    <location>
        <begin position="86"/>
        <end position="103"/>
    </location>
</feature>
<feature type="compositionally biased region" description="Acidic residues" evidence="8">
    <location>
        <begin position="1161"/>
        <end position="1171"/>
    </location>
</feature>
<feature type="region of interest" description="Disordered" evidence="8">
    <location>
        <begin position="1130"/>
        <end position="1469"/>
    </location>
</feature>
<feature type="compositionally biased region" description="Basic and acidic residues" evidence="8">
    <location>
        <begin position="391"/>
        <end position="407"/>
    </location>
</feature>
<feature type="compositionally biased region" description="Basic and acidic residues" evidence="8">
    <location>
        <begin position="230"/>
        <end position="239"/>
    </location>
</feature>
<dbReference type="GO" id="GO:0008017">
    <property type="term" value="F:microtubule binding"/>
    <property type="evidence" value="ECO:0007669"/>
    <property type="project" value="InterPro"/>
</dbReference>
<dbReference type="InterPro" id="IPR001084">
    <property type="entry name" value="MAP_tubulin-bd_rpt"/>
</dbReference>
<feature type="region of interest" description="Disordered" evidence="8">
    <location>
        <begin position="373"/>
        <end position="555"/>
    </location>
</feature>
<evidence type="ECO:0000256" key="2">
    <source>
        <dbReference type="ARBA" id="ARBA00022490"/>
    </source>
</evidence>
<feature type="compositionally biased region" description="Polar residues" evidence="8">
    <location>
        <begin position="1388"/>
        <end position="1403"/>
    </location>
</feature>
<feature type="compositionally biased region" description="Low complexity" evidence="8">
    <location>
        <begin position="1418"/>
        <end position="1436"/>
    </location>
</feature>
<evidence type="ECO:0000256" key="3">
    <source>
        <dbReference type="ARBA" id="ARBA00022553"/>
    </source>
</evidence>
<name>A0AAN8R6A5_9TELE</name>
<feature type="domain" description="MAP2/Tau projection" evidence="9">
    <location>
        <begin position="841"/>
        <end position="1329"/>
    </location>
</feature>
<feature type="compositionally biased region" description="Basic and acidic residues" evidence="8">
    <location>
        <begin position="1353"/>
        <end position="1370"/>
    </location>
</feature>
<feature type="compositionally biased region" description="Basic and acidic residues" evidence="8">
    <location>
        <begin position="534"/>
        <end position="548"/>
    </location>
</feature>
<feature type="compositionally biased region" description="Low complexity" evidence="8">
    <location>
        <begin position="1372"/>
        <end position="1381"/>
    </location>
</feature>
<evidence type="ECO:0000313" key="10">
    <source>
        <dbReference type="EMBL" id="KAK6325608.1"/>
    </source>
</evidence>
<dbReference type="EMBL" id="JAGTTL010000003">
    <property type="protein sequence ID" value="KAK6325608.1"/>
    <property type="molecule type" value="Genomic_DNA"/>
</dbReference>
<dbReference type="PROSITE" id="PS51491">
    <property type="entry name" value="TAU_MAP_2"/>
    <property type="match status" value="4"/>
</dbReference>
<keyword evidence="4 7" id="KW-0493">Microtubule</keyword>
<protein>
    <recommendedName>
        <fullName evidence="7">Microtubule-associated protein</fullName>
    </recommendedName>
</protein>
<dbReference type="PROSITE" id="PS00229">
    <property type="entry name" value="TAU_MAP_1"/>
    <property type="match status" value="1"/>
</dbReference>
<feature type="compositionally biased region" description="Polar residues" evidence="8">
    <location>
        <begin position="287"/>
        <end position="306"/>
    </location>
</feature>
<gene>
    <name evidence="10" type="ORF">J4Q44_G00049500</name>
</gene>
<keyword evidence="3" id="KW-0597">Phosphoprotein</keyword>
<feature type="compositionally biased region" description="Basic and acidic residues" evidence="8">
    <location>
        <begin position="1032"/>
        <end position="1041"/>
    </location>
</feature>
<dbReference type="PANTHER" id="PTHR11501:SF15">
    <property type="entry name" value="MICROTUBULE-ASSOCIATED PROTEIN 2"/>
    <property type="match status" value="1"/>
</dbReference>
<evidence type="ECO:0000313" key="11">
    <source>
        <dbReference type="Proteomes" id="UP001356427"/>
    </source>
</evidence>
<evidence type="ECO:0000256" key="4">
    <source>
        <dbReference type="ARBA" id="ARBA00022701"/>
    </source>
</evidence>
<dbReference type="GO" id="GO:0000226">
    <property type="term" value="P:microtubule cytoskeleton organization"/>
    <property type="evidence" value="ECO:0007669"/>
    <property type="project" value="TreeGrafter"/>
</dbReference>
<keyword evidence="5" id="KW-0677">Repeat</keyword>
<feature type="compositionally biased region" description="Basic and acidic residues" evidence="8">
    <location>
        <begin position="247"/>
        <end position="262"/>
    </location>
</feature>
<feature type="compositionally biased region" description="Basic and acidic residues" evidence="8">
    <location>
        <begin position="902"/>
        <end position="913"/>
    </location>
</feature>